<reference evidence="2" key="1">
    <citation type="submission" date="2021-03" db="EMBL/GenBank/DDBJ databases">
        <title>Comparative genomics and phylogenomic investigation of the class Geoglossomycetes provide insights into ecological specialization and systematics.</title>
        <authorList>
            <person name="Melie T."/>
            <person name="Pirro S."/>
            <person name="Miller A.N."/>
            <person name="Quandt A."/>
        </authorList>
    </citation>
    <scope>NUCLEOTIDE SEQUENCE</scope>
    <source>
        <strain evidence="2">CAQ_001_2017</strain>
    </source>
</reference>
<sequence length="163" mass="18806">MFKNLRAVLSVGRLPLRTESYISRNAEHYTIQRVRILRPIFTARRLHNRRFNRALLYTGGVAGVWHFALPVILGDEEGEEGEEEGSGHPQEQPRSHAEENKGGVLDPVDISLTSQRSDEDAIFIPLGWTRKCDVKPYKGSDPEWQEFLKLAYDLDRCFKLRRT</sequence>
<dbReference type="EMBL" id="JAGHQM010001814">
    <property type="protein sequence ID" value="KAH0551719.1"/>
    <property type="molecule type" value="Genomic_DNA"/>
</dbReference>
<feature type="region of interest" description="Disordered" evidence="1">
    <location>
        <begin position="77"/>
        <end position="108"/>
    </location>
</feature>
<comment type="caution">
    <text evidence="2">The sequence shown here is derived from an EMBL/GenBank/DDBJ whole genome shotgun (WGS) entry which is preliminary data.</text>
</comment>
<feature type="compositionally biased region" description="Basic and acidic residues" evidence="1">
    <location>
        <begin position="91"/>
        <end position="101"/>
    </location>
</feature>
<evidence type="ECO:0000313" key="3">
    <source>
        <dbReference type="Proteomes" id="UP000750711"/>
    </source>
</evidence>
<organism evidence="2 3">
    <name type="scientific">Trichoglossum hirsutum</name>
    <dbReference type="NCBI Taxonomy" id="265104"/>
    <lineage>
        <taxon>Eukaryota</taxon>
        <taxon>Fungi</taxon>
        <taxon>Dikarya</taxon>
        <taxon>Ascomycota</taxon>
        <taxon>Pezizomycotina</taxon>
        <taxon>Geoglossomycetes</taxon>
        <taxon>Geoglossales</taxon>
        <taxon>Geoglossaceae</taxon>
        <taxon>Trichoglossum</taxon>
    </lineage>
</organism>
<keyword evidence="3" id="KW-1185">Reference proteome</keyword>
<name>A0A9P8ICG3_9PEZI</name>
<dbReference type="AlphaFoldDB" id="A0A9P8ICG3"/>
<accession>A0A9P8ICG3</accession>
<dbReference type="Proteomes" id="UP000750711">
    <property type="component" value="Unassembled WGS sequence"/>
</dbReference>
<proteinExistence type="predicted"/>
<evidence type="ECO:0000256" key="1">
    <source>
        <dbReference type="SAM" id="MobiDB-lite"/>
    </source>
</evidence>
<evidence type="ECO:0000313" key="2">
    <source>
        <dbReference type="EMBL" id="KAH0551719.1"/>
    </source>
</evidence>
<protein>
    <submittedName>
        <fullName evidence="2">Uncharacterized protein</fullName>
    </submittedName>
</protein>
<gene>
    <name evidence="2" type="ORF">GP486_007063</name>
</gene>